<feature type="binding site" description="covalent" evidence="7">
    <location>
        <position position="141"/>
    </location>
    <ligand>
        <name>heme c</name>
        <dbReference type="ChEBI" id="CHEBI:61717"/>
    </ligand>
</feature>
<dbReference type="OrthoDB" id="5520910at2"/>
<accession>A0A089WGC7</accession>
<keyword evidence="3 6" id="KW-0479">Metal-binding</keyword>
<dbReference type="Proteomes" id="UP000029493">
    <property type="component" value="Chromosome"/>
</dbReference>
<dbReference type="EMBL" id="CP009455">
    <property type="protein sequence ID" value="AIR88370.1"/>
    <property type="molecule type" value="Genomic_DNA"/>
</dbReference>
<evidence type="ECO:0000313" key="9">
    <source>
        <dbReference type="Proteomes" id="UP000029493"/>
    </source>
</evidence>
<dbReference type="AlphaFoldDB" id="A0A089WGC7"/>
<reference evidence="8 9" key="1">
    <citation type="submission" date="2014-09" db="EMBL/GenBank/DDBJ databases">
        <authorList>
            <person name="Chan K.-G."/>
        </authorList>
    </citation>
    <scope>NUCLEOTIDE SEQUENCE [LARGE SCALE GENOMIC DNA]</scope>
    <source>
        <strain evidence="8 9">ND07</strain>
    </source>
</reference>
<dbReference type="PROSITE" id="PS51009">
    <property type="entry name" value="CYTCII"/>
    <property type="match status" value="1"/>
</dbReference>
<keyword evidence="1" id="KW-0813">Transport</keyword>
<evidence type="ECO:0000256" key="1">
    <source>
        <dbReference type="ARBA" id="ARBA00022448"/>
    </source>
</evidence>
<dbReference type="InterPro" id="IPR002321">
    <property type="entry name" value="Cyt_c_II"/>
</dbReference>
<dbReference type="GO" id="GO:0005506">
    <property type="term" value="F:iron ion binding"/>
    <property type="evidence" value="ECO:0007669"/>
    <property type="project" value="InterPro"/>
</dbReference>
<dbReference type="STRING" id="157783.LK03_03535"/>
<dbReference type="SUPFAM" id="SSF47175">
    <property type="entry name" value="Cytochromes"/>
    <property type="match status" value="1"/>
</dbReference>
<feature type="binding site" description="axial binding residue" evidence="6">
    <location>
        <position position="142"/>
    </location>
    <ligand>
        <name>heme c</name>
        <dbReference type="ChEBI" id="CHEBI:61717"/>
    </ligand>
    <ligandPart>
        <name>Fe</name>
        <dbReference type="ChEBI" id="CHEBI:18248"/>
    </ligandPart>
</feature>
<dbReference type="PROSITE" id="PS51257">
    <property type="entry name" value="PROKAR_LIPOPROTEIN"/>
    <property type="match status" value="1"/>
</dbReference>
<proteinExistence type="predicted"/>
<evidence type="ECO:0000256" key="4">
    <source>
        <dbReference type="ARBA" id="ARBA00022982"/>
    </source>
</evidence>
<dbReference type="InterPro" id="IPR012127">
    <property type="entry name" value="Cyt_c_prime"/>
</dbReference>
<dbReference type="RefSeq" id="WP_038411088.1">
    <property type="nucleotide sequence ID" value="NZ_CP009455.1"/>
</dbReference>
<gene>
    <name evidence="8" type="ORF">LK03_03535</name>
</gene>
<dbReference type="InterPro" id="IPR010980">
    <property type="entry name" value="Cyt_c/b562"/>
</dbReference>
<evidence type="ECO:0000256" key="5">
    <source>
        <dbReference type="ARBA" id="ARBA00023004"/>
    </source>
</evidence>
<dbReference type="GO" id="GO:0020037">
    <property type="term" value="F:heme binding"/>
    <property type="evidence" value="ECO:0007669"/>
    <property type="project" value="InterPro"/>
</dbReference>
<keyword evidence="4" id="KW-0249">Electron transport</keyword>
<evidence type="ECO:0000313" key="8">
    <source>
        <dbReference type="EMBL" id="AIR88370.1"/>
    </source>
</evidence>
<dbReference type="Pfam" id="PF01322">
    <property type="entry name" value="Cytochrom_C_2"/>
    <property type="match status" value="1"/>
</dbReference>
<dbReference type="PIRSF" id="PIRSF000027">
    <property type="entry name" value="Cytc_c_prime"/>
    <property type="match status" value="1"/>
</dbReference>
<sequence>MFKRFTAMLCITLFAAGCDRVDPDSPVAKRKAIFKDMLHTSENLGGMLRGRLPFDAAGFADGAGRLDALAHEPWQHFAKQAEGGDSSARPELWQRQARFEDLARRLEASTAVLREQTRQQAVQPASLQAPMNAVEAACKACHQEFRNH</sequence>
<protein>
    <submittedName>
        <fullName evidence="8">Cytochrome C</fullName>
    </submittedName>
</protein>
<feature type="binding site" description="covalent" evidence="7">
    <location>
        <position position="138"/>
    </location>
    <ligand>
        <name>heme c</name>
        <dbReference type="ChEBI" id="CHEBI:61717"/>
    </ligand>
</feature>
<evidence type="ECO:0000256" key="7">
    <source>
        <dbReference type="PIRSR" id="PIRSR000027-2"/>
    </source>
</evidence>
<evidence type="ECO:0000256" key="2">
    <source>
        <dbReference type="ARBA" id="ARBA00022617"/>
    </source>
</evidence>
<organism evidence="8 9">
    <name type="scientific">Pseudomonas cremoricolorata</name>
    <dbReference type="NCBI Taxonomy" id="157783"/>
    <lineage>
        <taxon>Bacteria</taxon>
        <taxon>Pseudomonadati</taxon>
        <taxon>Pseudomonadota</taxon>
        <taxon>Gammaproteobacteria</taxon>
        <taxon>Pseudomonadales</taxon>
        <taxon>Pseudomonadaceae</taxon>
        <taxon>Pseudomonas</taxon>
    </lineage>
</organism>
<dbReference type="Gene3D" id="1.20.120.10">
    <property type="entry name" value="Cytochrome c/b562"/>
    <property type="match status" value="1"/>
</dbReference>
<dbReference type="KEGG" id="psw:LK03_03535"/>
<dbReference type="GO" id="GO:0022900">
    <property type="term" value="P:electron transport chain"/>
    <property type="evidence" value="ECO:0007669"/>
    <property type="project" value="InterPro"/>
</dbReference>
<keyword evidence="2 7" id="KW-0349">Heme</keyword>
<evidence type="ECO:0000256" key="3">
    <source>
        <dbReference type="ARBA" id="ARBA00022723"/>
    </source>
</evidence>
<keyword evidence="9" id="KW-1185">Reference proteome</keyword>
<name>A0A089WGC7_9PSED</name>
<dbReference type="eggNOG" id="COG3909">
    <property type="taxonomic scope" value="Bacteria"/>
</dbReference>
<evidence type="ECO:0000256" key="6">
    <source>
        <dbReference type="PIRSR" id="PIRSR000027-1"/>
    </source>
</evidence>
<dbReference type="GO" id="GO:0042597">
    <property type="term" value="C:periplasmic space"/>
    <property type="evidence" value="ECO:0007669"/>
    <property type="project" value="InterPro"/>
</dbReference>
<dbReference type="GO" id="GO:0009055">
    <property type="term" value="F:electron transfer activity"/>
    <property type="evidence" value="ECO:0007669"/>
    <property type="project" value="InterPro"/>
</dbReference>
<keyword evidence="5 6" id="KW-0408">Iron</keyword>
<comment type="PTM">
    <text evidence="7">Binds 1 heme group per subunit.</text>
</comment>